<dbReference type="KEGG" id="cke:B5M06_14860"/>
<dbReference type="EMBL" id="CP020121">
    <property type="protein sequence ID" value="AQZ99339.1"/>
    <property type="molecule type" value="Genomic_DNA"/>
</dbReference>
<organism evidence="1 2">
    <name type="scientific">Comamonas kerstersii</name>
    <dbReference type="NCBI Taxonomy" id="225992"/>
    <lineage>
        <taxon>Bacteria</taxon>
        <taxon>Pseudomonadati</taxon>
        <taxon>Pseudomonadota</taxon>
        <taxon>Betaproteobacteria</taxon>
        <taxon>Burkholderiales</taxon>
        <taxon>Comamonadaceae</taxon>
        <taxon>Comamonas</taxon>
    </lineage>
</organism>
<dbReference type="OrthoDB" id="8906179at2"/>
<proteinExistence type="predicted"/>
<accession>A0A1V0BHB9</accession>
<dbReference type="RefSeq" id="WP_054067838.1">
    <property type="nucleotide sequence ID" value="NZ_CP020121.1"/>
</dbReference>
<protein>
    <submittedName>
        <fullName evidence="1">Uncharacterized protein</fullName>
    </submittedName>
</protein>
<dbReference type="AlphaFoldDB" id="A0A1V0BHB9"/>
<evidence type="ECO:0000313" key="1">
    <source>
        <dbReference type="EMBL" id="AQZ99339.1"/>
    </source>
</evidence>
<gene>
    <name evidence="1" type="ORF">B5M06_14860</name>
</gene>
<reference evidence="1 2" key="1">
    <citation type="submission" date="2017-03" db="EMBL/GenBank/DDBJ databases">
        <title>Rapid Whole Genome Sequencing of Comamonas kerstersii Causing Continuous ambulatory Peritoneal Dialysis-Associated Peritonitis.</title>
        <authorList>
            <person name="Zheng B."/>
        </authorList>
    </citation>
    <scope>NUCLEOTIDE SEQUENCE [LARGE SCALE GENOMIC DNA]</scope>
    <source>
        <strain evidence="1 2">8943</strain>
    </source>
</reference>
<name>A0A1V0BHB9_9BURK</name>
<dbReference type="Proteomes" id="UP000242792">
    <property type="component" value="Chromosome"/>
</dbReference>
<dbReference type="GeneID" id="83040591"/>
<evidence type="ECO:0000313" key="2">
    <source>
        <dbReference type="Proteomes" id="UP000242792"/>
    </source>
</evidence>
<sequence>MIETQSIDTTVNEILKEWHVWSAAEGWGKGYGSRSASCNDGTGGTTEWEIADMQTVDAVIDAIPQPHRTAIAFIARNLATGAKVWSSPRLPSNPAELQVLNLEARNMLTRGLIEKGVL</sequence>